<proteinExistence type="predicted"/>
<feature type="region of interest" description="Disordered" evidence="1">
    <location>
        <begin position="240"/>
        <end position="290"/>
    </location>
</feature>
<feature type="compositionally biased region" description="Pro residues" evidence="1">
    <location>
        <begin position="405"/>
        <end position="416"/>
    </location>
</feature>
<dbReference type="RefSeq" id="XP_006825566.1">
    <property type="nucleotide sequence ID" value="XM_006825503.1"/>
</dbReference>
<evidence type="ECO:0000313" key="3">
    <source>
        <dbReference type="RefSeq" id="XP_006825566.1"/>
    </source>
</evidence>
<organism evidence="2 3">
    <name type="scientific">Saccoglossus kowalevskii</name>
    <name type="common">Acorn worm</name>
    <dbReference type="NCBI Taxonomy" id="10224"/>
    <lineage>
        <taxon>Eukaryota</taxon>
        <taxon>Metazoa</taxon>
        <taxon>Hemichordata</taxon>
        <taxon>Enteropneusta</taxon>
        <taxon>Harrimaniidae</taxon>
        <taxon>Saccoglossus</taxon>
    </lineage>
</organism>
<gene>
    <name evidence="3" type="primary">LOC100374506</name>
</gene>
<name>A0ABM0MZX5_SACKO</name>
<feature type="compositionally biased region" description="Low complexity" evidence="1">
    <location>
        <begin position="274"/>
        <end position="289"/>
    </location>
</feature>
<feature type="region of interest" description="Disordered" evidence="1">
    <location>
        <begin position="118"/>
        <end position="147"/>
    </location>
</feature>
<feature type="region of interest" description="Disordered" evidence="1">
    <location>
        <begin position="399"/>
        <end position="418"/>
    </location>
</feature>
<dbReference type="GeneID" id="100374506"/>
<keyword evidence="2" id="KW-1185">Reference proteome</keyword>
<evidence type="ECO:0000256" key="1">
    <source>
        <dbReference type="SAM" id="MobiDB-lite"/>
    </source>
</evidence>
<dbReference type="Proteomes" id="UP000694865">
    <property type="component" value="Unplaced"/>
</dbReference>
<accession>A0ABM0MZX5</accession>
<sequence>MATRRAYNGVLTPRQLKRKIYGNTAVVCIKGKGNMPDITYTSNEGQNKLFRRSNKSGIVNRDGTNTDESLRDAGNDGSPEFHLPAARESRTPVKRILMSTQSCPADIEGSELRTYSIINSSNRQNDRGDSRARVKSARKRTARTRGRERPTLFSRFSEEAKEVMKEIREEMEKEKLENSTHISDILDTPRDNHLLKDEFDSLDEIDNNITREKYADEDDQGITNSSTKPHKVHKVSIVSSTGSATNSTMTTESRSATTFTDSERDMSNGDDMVSTPPDSTRPSSSSRTSLMNDAILEDEEYSLNFDVRRNKFSALPATPLVAPRTRTRPKTYRKYQNRTINNNSLNNNIRLYGRRNQQNRMLQNPGEYTERRAYRKTPPIPIHVMNKIKQVNAEHAENTLLPSPSHSPEPPPPPPRLYKERSFQVTGPAYDIRYQQPLYYNYHKKLDPMEKKLQSESVEKCRAWLNKWVISE</sequence>
<feature type="compositionally biased region" description="Polar residues" evidence="1">
    <location>
        <begin position="240"/>
        <end position="260"/>
    </location>
</feature>
<evidence type="ECO:0000313" key="2">
    <source>
        <dbReference type="Proteomes" id="UP000694865"/>
    </source>
</evidence>
<feature type="region of interest" description="Disordered" evidence="1">
    <location>
        <begin position="56"/>
        <end position="83"/>
    </location>
</feature>
<reference evidence="3" key="1">
    <citation type="submission" date="2025-08" db="UniProtKB">
        <authorList>
            <consortium name="RefSeq"/>
        </authorList>
    </citation>
    <scope>IDENTIFICATION</scope>
    <source>
        <tissue evidence="3">Testes</tissue>
    </source>
</reference>
<protein>
    <submittedName>
        <fullName evidence="3">Mediator of RNA polymerase II transcription subunit 26-like</fullName>
    </submittedName>
</protein>
<feature type="compositionally biased region" description="Basic residues" evidence="1">
    <location>
        <begin position="133"/>
        <end position="144"/>
    </location>
</feature>